<name>A0A9W7D9F1_9STRA</name>
<accession>A0A9W7D9F1</accession>
<dbReference type="Pfam" id="PF13884">
    <property type="entry name" value="Peptidase_S74"/>
    <property type="match status" value="1"/>
</dbReference>
<comment type="caution">
    <text evidence="2">The sequence shown here is derived from an EMBL/GenBank/DDBJ whole genome shotgun (WGS) entry which is preliminary data.</text>
</comment>
<keyword evidence="3" id="KW-1185">Reference proteome</keyword>
<evidence type="ECO:0000313" key="3">
    <source>
        <dbReference type="Proteomes" id="UP001165083"/>
    </source>
</evidence>
<feature type="domain" description="Peptidase S74" evidence="1">
    <location>
        <begin position="139"/>
        <end position="248"/>
    </location>
</feature>
<proteinExistence type="predicted"/>
<protein>
    <submittedName>
        <fullName evidence="2">Unnamed protein product</fullName>
    </submittedName>
</protein>
<reference evidence="2" key="1">
    <citation type="submission" date="2023-04" db="EMBL/GenBank/DDBJ databases">
        <title>Phytophthora lilii NBRC 32176.</title>
        <authorList>
            <person name="Ichikawa N."/>
            <person name="Sato H."/>
            <person name="Tonouchi N."/>
        </authorList>
    </citation>
    <scope>NUCLEOTIDE SEQUENCE</scope>
    <source>
        <strain evidence="2">NBRC 32176</strain>
    </source>
</reference>
<dbReference type="PROSITE" id="PS51688">
    <property type="entry name" value="ICA"/>
    <property type="match status" value="1"/>
</dbReference>
<dbReference type="EMBL" id="BSXW01012576">
    <property type="protein sequence ID" value="GMF66242.1"/>
    <property type="molecule type" value="Genomic_DNA"/>
</dbReference>
<dbReference type="Proteomes" id="UP001165083">
    <property type="component" value="Unassembled WGS sequence"/>
</dbReference>
<evidence type="ECO:0000259" key="1">
    <source>
        <dbReference type="PROSITE" id="PS51688"/>
    </source>
</evidence>
<sequence>MKGSGFDYIDGSYTRMMLLSGSNLTPVQFQLEIHNGTTGTSTNPVWLGTKTNNDLRLGTNDTTQVTITSSGRVGLGTTTPSTPLTVSNAVSFTFGSGAQTVYRLRTDSGVTESALGPIVYSVAANFGGYISCQAMAMTSDRRLKRNIIPAPLDRIKRLYDSVEVKLYDWIPSEQREGQEVGLIAQDLVSAHLTDLISVFYRDDIEQGEDPTLEPAKQQLNVDYSRIAAYNMKMIQHLLKEIENLRAMIR</sequence>
<gene>
    <name evidence="2" type="ORF">Plil01_001874200</name>
</gene>
<organism evidence="2 3">
    <name type="scientific">Phytophthora lilii</name>
    <dbReference type="NCBI Taxonomy" id="2077276"/>
    <lineage>
        <taxon>Eukaryota</taxon>
        <taxon>Sar</taxon>
        <taxon>Stramenopiles</taxon>
        <taxon>Oomycota</taxon>
        <taxon>Peronosporomycetes</taxon>
        <taxon>Peronosporales</taxon>
        <taxon>Peronosporaceae</taxon>
        <taxon>Phytophthora</taxon>
    </lineage>
</organism>
<evidence type="ECO:0000313" key="2">
    <source>
        <dbReference type="EMBL" id="GMF66242.1"/>
    </source>
</evidence>
<dbReference type="InterPro" id="IPR030392">
    <property type="entry name" value="S74_ICA"/>
</dbReference>
<dbReference type="AlphaFoldDB" id="A0A9W7D9F1"/>